<feature type="domain" description="Cytochrome b561 bacterial/Ni-hydrogenase" evidence="7">
    <location>
        <begin position="10"/>
        <end position="262"/>
    </location>
</feature>
<dbReference type="RefSeq" id="WP_184197583.1">
    <property type="nucleotide sequence ID" value="NZ_BMOX01000025.1"/>
</dbReference>
<evidence type="ECO:0000313" key="8">
    <source>
        <dbReference type="EMBL" id="MBB6227287.1"/>
    </source>
</evidence>
<keyword evidence="9" id="KW-1185">Reference proteome</keyword>
<keyword evidence="5 6" id="KW-0472">Membrane</keyword>
<comment type="subcellular location">
    <subcellularLocation>
        <location evidence="1">Cell membrane</location>
        <topology evidence="1">Multi-pass membrane protein</topology>
    </subcellularLocation>
</comment>
<keyword evidence="4 6" id="KW-1133">Transmembrane helix</keyword>
<feature type="transmembrane region" description="Helical" evidence="6">
    <location>
        <begin position="116"/>
        <end position="137"/>
    </location>
</feature>
<dbReference type="GO" id="GO:0022904">
    <property type="term" value="P:respiratory electron transport chain"/>
    <property type="evidence" value="ECO:0007669"/>
    <property type="project" value="InterPro"/>
</dbReference>
<evidence type="ECO:0000313" key="9">
    <source>
        <dbReference type="Proteomes" id="UP000538147"/>
    </source>
</evidence>
<keyword evidence="3 6" id="KW-0812">Transmembrane</keyword>
<dbReference type="InterPro" id="IPR051542">
    <property type="entry name" value="Hydrogenase_cytochrome"/>
</dbReference>
<reference evidence="8 9" key="1">
    <citation type="submission" date="2020-08" db="EMBL/GenBank/DDBJ databases">
        <title>Genomic Encyclopedia of Type Strains, Phase IV (KMG-IV): sequencing the most valuable type-strain genomes for metagenomic binning, comparative biology and taxonomic classification.</title>
        <authorList>
            <person name="Goeker M."/>
        </authorList>
    </citation>
    <scope>NUCLEOTIDE SEQUENCE [LARGE SCALE GENOMIC DNA]</scope>
    <source>
        <strain evidence="8 9">DSM 102189</strain>
    </source>
</reference>
<evidence type="ECO:0000256" key="3">
    <source>
        <dbReference type="ARBA" id="ARBA00022692"/>
    </source>
</evidence>
<evidence type="ECO:0000256" key="5">
    <source>
        <dbReference type="ARBA" id="ARBA00023136"/>
    </source>
</evidence>
<dbReference type="GO" id="GO:0005886">
    <property type="term" value="C:plasma membrane"/>
    <property type="evidence" value="ECO:0007669"/>
    <property type="project" value="UniProtKB-SubCell"/>
</dbReference>
<dbReference type="EMBL" id="JACIIV010000009">
    <property type="protein sequence ID" value="MBB6227287.1"/>
    <property type="molecule type" value="Genomic_DNA"/>
</dbReference>
<evidence type="ECO:0000256" key="1">
    <source>
        <dbReference type="ARBA" id="ARBA00004651"/>
    </source>
</evidence>
<name>A0A841L3Q0_9SPHN</name>
<dbReference type="AlphaFoldDB" id="A0A841L3Q0"/>
<evidence type="ECO:0000256" key="4">
    <source>
        <dbReference type="ARBA" id="ARBA00022989"/>
    </source>
</evidence>
<sequence length="270" mass="29735">MAADGTLVKRHSAWVRMTHWFNFVAVLVLLGTGLNIFNAHPYLYWGASGTTVDTGGRWLAIGSLRERGMVMVGTTTFDTTGLLGRSAAKNGTVQNIAFPHWATIPSWRDLGLARNWHFAAAWLLILNGVVYLAYGAFSGHFRRKLVPGPAELRPANIARDAVEHLKLEFPKGREALDYQILQKIAYAGTALLLLPLLVFSGIGMAPGMDASWPWLVDLFGGRQSARSVHFIATNLVVAFIIVHLLMVVLAGPFRLMRGMITGWQRVETAK</sequence>
<dbReference type="InterPro" id="IPR011577">
    <property type="entry name" value="Cyt_b561_bac/Ni-Hgenase"/>
</dbReference>
<dbReference type="Proteomes" id="UP000538147">
    <property type="component" value="Unassembled WGS sequence"/>
</dbReference>
<evidence type="ECO:0000256" key="6">
    <source>
        <dbReference type="SAM" id="Phobius"/>
    </source>
</evidence>
<dbReference type="GO" id="GO:0020037">
    <property type="term" value="F:heme binding"/>
    <property type="evidence" value="ECO:0007669"/>
    <property type="project" value="TreeGrafter"/>
</dbReference>
<gene>
    <name evidence="8" type="ORF">FHS79_001453</name>
</gene>
<comment type="caution">
    <text evidence="8">The sequence shown here is derived from an EMBL/GenBank/DDBJ whole genome shotgun (WGS) entry which is preliminary data.</text>
</comment>
<dbReference type="PANTHER" id="PTHR30485">
    <property type="entry name" value="NI/FE-HYDROGENASE 1 B-TYPE CYTOCHROME SUBUNIT"/>
    <property type="match status" value="1"/>
</dbReference>
<organism evidence="8 9">
    <name type="scientific">Polymorphobacter multimanifer</name>
    <dbReference type="NCBI Taxonomy" id="1070431"/>
    <lineage>
        <taxon>Bacteria</taxon>
        <taxon>Pseudomonadati</taxon>
        <taxon>Pseudomonadota</taxon>
        <taxon>Alphaproteobacteria</taxon>
        <taxon>Sphingomonadales</taxon>
        <taxon>Sphingosinicellaceae</taxon>
        <taxon>Polymorphobacter</taxon>
    </lineage>
</organism>
<dbReference type="Gene3D" id="1.20.950.20">
    <property type="entry name" value="Transmembrane di-heme cytochromes, Chain C"/>
    <property type="match status" value="1"/>
</dbReference>
<dbReference type="GO" id="GO:0009055">
    <property type="term" value="F:electron transfer activity"/>
    <property type="evidence" value="ECO:0007669"/>
    <property type="project" value="InterPro"/>
</dbReference>
<feature type="transmembrane region" description="Helical" evidence="6">
    <location>
        <begin position="228"/>
        <end position="250"/>
    </location>
</feature>
<dbReference type="InterPro" id="IPR016174">
    <property type="entry name" value="Di-haem_cyt_TM"/>
</dbReference>
<dbReference type="Pfam" id="PF01292">
    <property type="entry name" value="Ni_hydr_CYTB"/>
    <property type="match status" value="1"/>
</dbReference>
<dbReference type="PANTHER" id="PTHR30485:SF1">
    <property type="entry name" value="CYTOCHROME YDHU-RELATED"/>
    <property type="match status" value="1"/>
</dbReference>
<feature type="transmembrane region" description="Helical" evidence="6">
    <location>
        <begin position="20"/>
        <end position="37"/>
    </location>
</feature>
<accession>A0A841L3Q0</accession>
<evidence type="ECO:0000259" key="7">
    <source>
        <dbReference type="Pfam" id="PF01292"/>
    </source>
</evidence>
<evidence type="ECO:0000256" key="2">
    <source>
        <dbReference type="ARBA" id="ARBA00022475"/>
    </source>
</evidence>
<protein>
    <submittedName>
        <fullName evidence="8">Thiosulfate reductase cytochrome b subunit</fullName>
    </submittedName>
</protein>
<proteinExistence type="predicted"/>
<feature type="transmembrane region" description="Helical" evidence="6">
    <location>
        <begin position="184"/>
        <end position="208"/>
    </location>
</feature>
<dbReference type="SUPFAM" id="SSF81342">
    <property type="entry name" value="Transmembrane di-heme cytochromes"/>
    <property type="match status" value="1"/>
</dbReference>
<keyword evidence="2" id="KW-1003">Cell membrane</keyword>